<accession>A0A1T4MB18</accession>
<proteinExistence type="predicted"/>
<evidence type="ECO:0000256" key="2">
    <source>
        <dbReference type="ARBA" id="ARBA00022801"/>
    </source>
</evidence>
<name>A0A1T4MB18_9LACT</name>
<dbReference type="GO" id="GO:0006508">
    <property type="term" value="P:proteolysis"/>
    <property type="evidence" value="ECO:0007669"/>
    <property type="project" value="UniProtKB-KW"/>
</dbReference>
<dbReference type="RefSeq" id="WP_078756112.1">
    <property type="nucleotide sequence ID" value="NZ_FUWO01000011.1"/>
</dbReference>
<evidence type="ECO:0000313" key="6">
    <source>
        <dbReference type="EMBL" id="SJZ64105.1"/>
    </source>
</evidence>
<evidence type="ECO:0000256" key="1">
    <source>
        <dbReference type="ARBA" id="ARBA00022670"/>
    </source>
</evidence>
<keyword evidence="5" id="KW-0812">Transmembrane</keyword>
<organism evidence="6 7">
    <name type="scientific">Globicatella sulfidifaciens DSM 15739</name>
    <dbReference type="NCBI Taxonomy" id="1121925"/>
    <lineage>
        <taxon>Bacteria</taxon>
        <taxon>Bacillati</taxon>
        <taxon>Bacillota</taxon>
        <taxon>Bacilli</taxon>
        <taxon>Lactobacillales</taxon>
        <taxon>Aerococcaceae</taxon>
        <taxon>Globicatella</taxon>
    </lineage>
</organism>
<dbReference type="NCBIfam" id="TIGR01076">
    <property type="entry name" value="sortase_fam"/>
    <property type="match status" value="1"/>
</dbReference>
<keyword evidence="7" id="KW-1185">Reference proteome</keyword>
<dbReference type="OrthoDB" id="1648028at2"/>
<keyword evidence="5" id="KW-0472">Membrane</keyword>
<protein>
    <submittedName>
        <fullName evidence="6">Sortase A</fullName>
    </submittedName>
</protein>
<dbReference type="InterPro" id="IPR005754">
    <property type="entry name" value="Sortase"/>
</dbReference>
<feature type="transmembrane region" description="Helical" evidence="5">
    <location>
        <begin position="21"/>
        <end position="40"/>
    </location>
</feature>
<gene>
    <name evidence="6" type="ORF">SAMN02746011_01376</name>
</gene>
<dbReference type="InterPro" id="IPR042007">
    <property type="entry name" value="Sortase_A"/>
</dbReference>
<dbReference type="AlphaFoldDB" id="A0A1T4MB18"/>
<dbReference type="CDD" id="cd06165">
    <property type="entry name" value="Sortase_A"/>
    <property type="match status" value="1"/>
</dbReference>
<keyword evidence="1" id="KW-0645">Protease</keyword>
<keyword evidence="3" id="KW-0788">Thiol protease</keyword>
<dbReference type="Gene3D" id="2.40.260.10">
    <property type="entry name" value="Sortase"/>
    <property type="match status" value="1"/>
</dbReference>
<evidence type="ECO:0000313" key="7">
    <source>
        <dbReference type="Proteomes" id="UP000189941"/>
    </source>
</evidence>
<dbReference type="SUPFAM" id="SSF63817">
    <property type="entry name" value="Sortase"/>
    <property type="match status" value="1"/>
</dbReference>
<dbReference type="STRING" id="1121925.SAMN02746011_01376"/>
<dbReference type="GO" id="GO:0008234">
    <property type="term" value="F:cysteine-type peptidase activity"/>
    <property type="evidence" value="ECO:0007669"/>
    <property type="project" value="UniProtKB-KW"/>
</dbReference>
<keyword evidence="2" id="KW-0378">Hydrolase</keyword>
<evidence type="ECO:0000256" key="4">
    <source>
        <dbReference type="PIRSR" id="PIRSR605754-1"/>
    </source>
</evidence>
<dbReference type="EMBL" id="FUWO01000011">
    <property type="protein sequence ID" value="SJZ64105.1"/>
    <property type="molecule type" value="Genomic_DNA"/>
</dbReference>
<keyword evidence="5" id="KW-1133">Transmembrane helix</keyword>
<dbReference type="Pfam" id="PF04203">
    <property type="entry name" value="Sortase"/>
    <property type="match status" value="1"/>
</dbReference>
<dbReference type="Proteomes" id="UP000189941">
    <property type="component" value="Unassembled WGS sequence"/>
</dbReference>
<feature type="active site" description="Proton donor/acceptor" evidence="4">
    <location>
        <position position="147"/>
    </location>
</feature>
<dbReference type="InterPro" id="IPR023365">
    <property type="entry name" value="Sortase_dom-sf"/>
</dbReference>
<feature type="active site" description="Acyl-thioester intermediate" evidence="4">
    <location>
        <position position="208"/>
    </location>
</feature>
<evidence type="ECO:0000256" key="5">
    <source>
        <dbReference type="SAM" id="Phobius"/>
    </source>
</evidence>
<sequence length="247" mass="27663">MAKPTRREYQNKKGRKRRSGGFRTFFGVVLILFAIALLAMDPIKNYMIKRGQTQNAIGNITAEQIQKNKLADVSFDWDNIQALNAYDVILQNVNPDDLPTIGAIAIPSVKMNLPIYKGTSEAGMYLGAGTLFEDQEMGVSNYPLASHHSIHEGLLFQPLMNVEYGATVYLTDLENIYEYEIDSIQRVDPTALEVLNPTETPIITLITCDYDLVERVIVQATMVRSVPINEANDDMLTAFELDLTVPE</sequence>
<reference evidence="7" key="1">
    <citation type="submission" date="2017-02" db="EMBL/GenBank/DDBJ databases">
        <authorList>
            <person name="Varghese N."/>
            <person name="Submissions S."/>
        </authorList>
    </citation>
    <scope>NUCLEOTIDE SEQUENCE [LARGE SCALE GENOMIC DNA]</scope>
    <source>
        <strain evidence="7">DSM 15739</strain>
    </source>
</reference>
<evidence type="ECO:0000256" key="3">
    <source>
        <dbReference type="ARBA" id="ARBA00022807"/>
    </source>
</evidence>